<protein>
    <submittedName>
        <fullName evidence="2">Nicastrin</fullName>
    </submittedName>
</protein>
<reference evidence="2" key="1">
    <citation type="submission" date="2022-11" db="UniProtKB">
        <authorList>
            <consortium name="WormBaseParasite"/>
        </authorList>
    </citation>
    <scope>IDENTIFICATION</scope>
</reference>
<dbReference type="Proteomes" id="UP000887579">
    <property type="component" value="Unplaced"/>
</dbReference>
<proteinExistence type="predicted"/>
<name>A0AC34FV80_9BILA</name>
<evidence type="ECO:0000313" key="1">
    <source>
        <dbReference type="Proteomes" id="UP000887579"/>
    </source>
</evidence>
<dbReference type="WBParaSite" id="ES5_v2.g21378.t1">
    <property type="protein sequence ID" value="ES5_v2.g21378.t1"/>
    <property type="gene ID" value="ES5_v2.g21378"/>
</dbReference>
<sequence length="744" mass="84051">MHFNFCCIFVIILLLTFYPVDSANCRLKDQISIVLPKTKLQCFRLLNGTHQTGCQSDKNGNSGTVVDVESIEHFMTQLEFFEHNEEKVIALADLERLTPYELISIFHNNSIVNGLVLYGHAKNAKFSEDASCPSSEFSIYKQGSCKKWNDGAFNDLGMRFLNWDKPIFYVDDSRELNLLREDCYATFNRNLTNASGSSKQRCRAKLTMFMHGAGDAEVCLRRQNLFYGFTDTLSMCEPLSSYNVFNLVPVLRMDDPANIFLLSSRLDSFSSFSGSAGGDISVLTSVVTLLSIANAVGKKAVLFENRAKAHNRQLLISFFNGESLGYIGSGRSAYDIQNNEFPHKFKRYEPLKTGRQIGFDDIKLFIELQQIGFSSKTNEYYLHVDGSVYQKESTLLNQVASNVREGLADRTIFSAIANTTPESQITPSSYESFLRHNSSTVGTVFSSAKDQYVFNNINSFEDTEITNSVEKRETAIRHLHAVASGILKSVTGYVHNDKESAADFPIDIEYVETLVDCFFSRTWNCSHFQKIIPDYQAHFHAYRNLYIGPSGQQSPMWHIVRALLIQSLGETHATPNVKTEDQCDTLNPGQSVYHYVWAFNEKQNKSLCYRTSIFTTQARSPSFADNGVRSDLFNYSTWVESVWDPHKLEVFLDGTHSTLFHFILSSIIGIFAILLTCIDWYQVNPQATPPVIITTARNQRTKKRSRRRVEEVPPQDVLPGPSNAGQVVRREVSSVTPLNGNNES</sequence>
<organism evidence="1 2">
    <name type="scientific">Panagrolaimus sp. ES5</name>
    <dbReference type="NCBI Taxonomy" id="591445"/>
    <lineage>
        <taxon>Eukaryota</taxon>
        <taxon>Metazoa</taxon>
        <taxon>Ecdysozoa</taxon>
        <taxon>Nematoda</taxon>
        <taxon>Chromadorea</taxon>
        <taxon>Rhabditida</taxon>
        <taxon>Tylenchina</taxon>
        <taxon>Panagrolaimomorpha</taxon>
        <taxon>Panagrolaimoidea</taxon>
        <taxon>Panagrolaimidae</taxon>
        <taxon>Panagrolaimus</taxon>
    </lineage>
</organism>
<evidence type="ECO:0000313" key="2">
    <source>
        <dbReference type="WBParaSite" id="ES5_v2.g21378.t1"/>
    </source>
</evidence>
<accession>A0AC34FV80</accession>